<gene>
    <name evidence="6" type="primary">rmuC</name>
    <name evidence="6" type="ORF">GFH32_16075</name>
</gene>
<dbReference type="Pfam" id="PF02646">
    <property type="entry name" value="RmuC"/>
    <property type="match status" value="1"/>
</dbReference>
<evidence type="ECO:0000256" key="5">
    <source>
        <dbReference type="SAM" id="Coils"/>
    </source>
</evidence>
<reference evidence="6 7" key="1">
    <citation type="submission" date="2019-10" db="EMBL/GenBank/DDBJ databases">
        <authorList>
            <person name="Dong K."/>
        </authorList>
    </citation>
    <scope>NUCLEOTIDE SEQUENCE [LARGE SCALE GENOMIC DNA]</scope>
    <source>
        <strain evidence="7">dk4302</strain>
    </source>
</reference>
<dbReference type="EMBL" id="CP045652">
    <property type="protein sequence ID" value="QGA27745.1"/>
    <property type="molecule type" value="Genomic_DNA"/>
</dbReference>
<dbReference type="PANTHER" id="PTHR30563">
    <property type="entry name" value="DNA RECOMBINATION PROTEIN RMUC"/>
    <property type="match status" value="1"/>
</dbReference>
<evidence type="ECO:0000256" key="3">
    <source>
        <dbReference type="ARBA" id="ARBA00023054"/>
    </source>
</evidence>
<dbReference type="GO" id="GO:0006310">
    <property type="term" value="P:DNA recombination"/>
    <property type="evidence" value="ECO:0007669"/>
    <property type="project" value="UniProtKB-KW"/>
</dbReference>
<evidence type="ECO:0000256" key="2">
    <source>
        <dbReference type="ARBA" id="ARBA00009840"/>
    </source>
</evidence>
<name>A0A5Q0QD34_9SPHI</name>
<keyword evidence="7" id="KW-1185">Reference proteome</keyword>
<comment type="similarity">
    <text evidence="2">Belongs to the RmuC family.</text>
</comment>
<evidence type="ECO:0000313" key="6">
    <source>
        <dbReference type="EMBL" id="QGA27745.1"/>
    </source>
</evidence>
<dbReference type="RefSeq" id="WP_153512572.1">
    <property type="nucleotide sequence ID" value="NZ_CP045652.1"/>
</dbReference>
<evidence type="ECO:0000256" key="4">
    <source>
        <dbReference type="ARBA" id="ARBA00023172"/>
    </source>
</evidence>
<keyword evidence="3 5" id="KW-0175">Coiled coil</keyword>
<evidence type="ECO:0000256" key="1">
    <source>
        <dbReference type="ARBA" id="ARBA00003416"/>
    </source>
</evidence>
<sequence>MESLYLVIIFILLVIIAYALWRNGQSISKPVHEKIVYDQQQLQIEQGRLQERERIITGERDRLLQELSLEVSNRQAIERTLEGTNAYLQAQQDKFAEQKVEIENLKRQFNIEFQVLANKILEEKTLKFTQQNQENISLILDPLKEKIKSFEEKVEKTYQQESAERSVLKGVVEQLMQQSMQIKDEANNLAKALKGDNKRQGNWGEVILERVLERSGLLKDQEYKLQAAIIDGEGKRLQPDAVIHLPDEKHLIIDSKLSLVAYERAINADTDEDRSLFIKQHIQSIENHVKELSAKDYQSLYQIVSPEFVLMFIPIESSLSLAVNHKPELFSDAWDRRVVIVSPSTLLATLRTIASIWKQERQNRNVLEIAKEAGLLYDKFVGFLDDMDQLQLFLQKASGKHEDAMKKLSSGPGNVIKKVESLKVLGAKANKQINDKFLEE</sequence>
<comment type="function">
    <text evidence="1">Involved in DNA recombination.</text>
</comment>
<dbReference type="PANTHER" id="PTHR30563:SF0">
    <property type="entry name" value="DNA RECOMBINATION PROTEIN RMUC"/>
    <property type="match status" value="1"/>
</dbReference>
<dbReference type="KEGG" id="sphe:GFH32_16075"/>
<evidence type="ECO:0000313" key="7">
    <source>
        <dbReference type="Proteomes" id="UP000326921"/>
    </source>
</evidence>
<dbReference type="AlphaFoldDB" id="A0A5Q0QD34"/>
<dbReference type="InterPro" id="IPR003798">
    <property type="entry name" value="DNA_recombination_RmuC"/>
</dbReference>
<dbReference type="Proteomes" id="UP000326921">
    <property type="component" value="Chromosome"/>
</dbReference>
<feature type="coiled-coil region" evidence="5">
    <location>
        <begin position="140"/>
        <end position="192"/>
    </location>
</feature>
<accession>A0A5Q0QD34</accession>
<organism evidence="6 7">
    <name type="scientific">Sphingobacterium zhuxiongii</name>
    <dbReference type="NCBI Taxonomy" id="2662364"/>
    <lineage>
        <taxon>Bacteria</taxon>
        <taxon>Pseudomonadati</taxon>
        <taxon>Bacteroidota</taxon>
        <taxon>Sphingobacteriia</taxon>
        <taxon>Sphingobacteriales</taxon>
        <taxon>Sphingobacteriaceae</taxon>
        <taxon>Sphingobacterium</taxon>
    </lineage>
</organism>
<proteinExistence type="inferred from homology"/>
<keyword evidence="4" id="KW-0233">DNA recombination</keyword>
<protein>
    <submittedName>
        <fullName evidence="6">DNA recombination protein RmuC</fullName>
    </submittedName>
</protein>